<protein>
    <submittedName>
        <fullName evidence="1">Uncharacterized protein</fullName>
    </submittedName>
</protein>
<proteinExistence type="predicted"/>
<dbReference type="EMBL" id="BAABIG010000039">
    <property type="protein sequence ID" value="GAA4806045.1"/>
    <property type="molecule type" value="Genomic_DNA"/>
</dbReference>
<accession>A0ABP9C885</accession>
<comment type="caution">
    <text evidence="1">The sequence shown here is derived from an EMBL/GenBank/DDBJ whole genome shotgun (WGS) entry which is preliminary data.</text>
</comment>
<gene>
    <name evidence="1" type="ORF">GCM10023220_39850</name>
</gene>
<name>A0ABP9C885_9ACTN</name>
<evidence type="ECO:0000313" key="1">
    <source>
        <dbReference type="EMBL" id="GAA4806045.1"/>
    </source>
</evidence>
<organism evidence="1 2">
    <name type="scientific">Streptomyces ziwulingensis</name>
    <dbReference type="NCBI Taxonomy" id="1045501"/>
    <lineage>
        <taxon>Bacteria</taxon>
        <taxon>Bacillati</taxon>
        <taxon>Actinomycetota</taxon>
        <taxon>Actinomycetes</taxon>
        <taxon>Kitasatosporales</taxon>
        <taxon>Streptomycetaceae</taxon>
        <taxon>Streptomyces</taxon>
    </lineage>
</organism>
<reference evidence="2" key="1">
    <citation type="journal article" date="2019" name="Int. J. Syst. Evol. Microbiol.">
        <title>The Global Catalogue of Microorganisms (GCM) 10K type strain sequencing project: providing services to taxonomists for standard genome sequencing and annotation.</title>
        <authorList>
            <consortium name="The Broad Institute Genomics Platform"/>
            <consortium name="The Broad Institute Genome Sequencing Center for Infectious Disease"/>
            <person name="Wu L."/>
            <person name="Ma J."/>
        </authorList>
    </citation>
    <scope>NUCLEOTIDE SEQUENCE [LARGE SCALE GENOMIC DNA]</scope>
    <source>
        <strain evidence="2">JCM 18081</strain>
    </source>
</reference>
<keyword evidence="2" id="KW-1185">Reference proteome</keyword>
<sequence length="67" mass="7069">MAAHESRSVEAGLSAECGLARTPGYEDLHGDCRQLADVSMPGAAAVLLLPRCRCACHHARPAPERVS</sequence>
<dbReference type="Proteomes" id="UP001501265">
    <property type="component" value="Unassembled WGS sequence"/>
</dbReference>
<evidence type="ECO:0000313" key="2">
    <source>
        <dbReference type="Proteomes" id="UP001501265"/>
    </source>
</evidence>